<name>A0A6A6UB19_9PEZI</name>
<dbReference type="Pfam" id="PF26648">
    <property type="entry name" value="zf_Tbcl_4"/>
    <property type="match status" value="1"/>
</dbReference>
<dbReference type="InterPro" id="IPR058252">
    <property type="entry name" value="zf_Tbcl_4"/>
</dbReference>
<feature type="domain" description="Probable treble clef zinc finger fungi" evidence="2">
    <location>
        <begin position="88"/>
        <end position="120"/>
    </location>
</feature>
<proteinExistence type="predicted"/>
<evidence type="ECO:0000256" key="1">
    <source>
        <dbReference type="SAM" id="MobiDB-lite"/>
    </source>
</evidence>
<evidence type="ECO:0000259" key="2">
    <source>
        <dbReference type="Pfam" id="PF26648"/>
    </source>
</evidence>
<dbReference type="AlphaFoldDB" id="A0A6A6UB19"/>
<reference evidence="3" key="1">
    <citation type="journal article" date="2020" name="Stud. Mycol.">
        <title>101 Dothideomycetes genomes: a test case for predicting lifestyles and emergence of pathogens.</title>
        <authorList>
            <person name="Haridas S."/>
            <person name="Albert R."/>
            <person name="Binder M."/>
            <person name="Bloem J."/>
            <person name="Labutti K."/>
            <person name="Salamov A."/>
            <person name="Andreopoulos B."/>
            <person name="Baker S."/>
            <person name="Barry K."/>
            <person name="Bills G."/>
            <person name="Bluhm B."/>
            <person name="Cannon C."/>
            <person name="Castanera R."/>
            <person name="Culley D."/>
            <person name="Daum C."/>
            <person name="Ezra D."/>
            <person name="Gonzalez J."/>
            <person name="Henrissat B."/>
            <person name="Kuo A."/>
            <person name="Liang C."/>
            <person name="Lipzen A."/>
            <person name="Lutzoni F."/>
            <person name="Magnuson J."/>
            <person name="Mondo S."/>
            <person name="Nolan M."/>
            <person name="Ohm R."/>
            <person name="Pangilinan J."/>
            <person name="Park H.-J."/>
            <person name="Ramirez L."/>
            <person name="Alfaro M."/>
            <person name="Sun H."/>
            <person name="Tritt A."/>
            <person name="Yoshinaga Y."/>
            <person name="Zwiers L.-H."/>
            <person name="Turgeon B."/>
            <person name="Goodwin S."/>
            <person name="Spatafora J."/>
            <person name="Crous P."/>
            <person name="Grigoriev I."/>
        </authorList>
    </citation>
    <scope>NUCLEOTIDE SEQUENCE</scope>
    <source>
        <strain evidence="3">CBS 115976</strain>
    </source>
</reference>
<keyword evidence="4" id="KW-1185">Reference proteome</keyword>
<dbReference type="EMBL" id="MU004236">
    <property type="protein sequence ID" value="KAF2668791.1"/>
    <property type="molecule type" value="Genomic_DNA"/>
</dbReference>
<feature type="compositionally biased region" description="Basic and acidic residues" evidence="1">
    <location>
        <begin position="426"/>
        <end position="439"/>
    </location>
</feature>
<dbReference type="Proteomes" id="UP000799302">
    <property type="component" value="Unassembled WGS sequence"/>
</dbReference>
<accession>A0A6A6UB19</accession>
<feature type="region of interest" description="Disordered" evidence="1">
    <location>
        <begin position="426"/>
        <end position="459"/>
    </location>
</feature>
<organism evidence="3 4">
    <name type="scientific">Microthyrium microscopicum</name>
    <dbReference type="NCBI Taxonomy" id="703497"/>
    <lineage>
        <taxon>Eukaryota</taxon>
        <taxon>Fungi</taxon>
        <taxon>Dikarya</taxon>
        <taxon>Ascomycota</taxon>
        <taxon>Pezizomycotina</taxon>
        <taxon>Dothideomycetes</taxon>
        <taxon>Dothideomycetes incertae sedis</taxon>
        <taxon>Microthyriales</taxon>
        <taxon>Microthyriaceae</taxon>
        <taxon>Microthyrium</taxon>
    </lineage>
</organism>
<gene>
    <name evidence="3" type="ORF">BT63DRAFT_456431</name>
</gene>
<protein>
    <recommendedName>
        <fullName evidence="2">Probable treble clef zinc finger fungi domain-containing protein</fullName>
    </recommendedName>
</protein>
<evidence type="ECO:0000313" key="4">
    <source>
        <dbReference type="Proteomes" id="UP000799302"/>
    </source>
</evidence>
<evidence type="ECO:0000313" key="3">
    <source>
        <dbReference type="EMBL" id="KAF2668791.1"/>
    </source>
</evidence>
<dbReference type="OrthoDB" id="5600002at2759"/>
<sequence length="459" mass="52261">MSKRAAPKYTTVQLKIIEEATHIFELRRDKHFPKYVVPLPLRIVKENSCNAWHKTNNTFCTRSPSVNTRTIGYLPVCPSHMNTYKLIAGRCRYTNAGVRCNKLLHWAPPEPELCSSHRGWDGLPDRLTQLPAEVRQMILGYILPNTTICASSIWEMEMSCLSAVLQVNKQLNADATTLLYLNPFELVISLDGFDFCGKSFAFPRSGPLKCDPRRSWPRELTIPEHLLRVRKLNLTIQFMEFQLGDFACLLEGVRAMTLFLKGYWDNWKSSASSDRSDDPVLTLELPTTTTNVNFTHSHHEENGASHKTWEIENSRFLDVKKVLEDRAASSLRSRSSLQVAFERFTTVAASLHESGYLPSKLFPGIGNPKDHWRQARGLTSVSAIDRLTRKVLKAAELLQIEDVAKAKVRADRYTDTKAWFMEQADGRKRTELTDSDTKGVNDQTEGLKRKRSRSDVSDN</sequence>